<dbReference type="Proteomes" id="UP000756132">
    <property type="component" value="Chromosome 13"/>
</dbReference>
<dbReference type="RefSeq" id="XP_047769345.1">
    <property type="nucleotide sequence ID" value="XM_047913214.1"/>
</dbReference>
<keyword evidence="2" id="KW-0472">Membrane</keyword>
<accession>A0A9Q8PM99</accession>
<reference evidence="3" key="1">
    <citation type="submission" date="2021-12" db="EMBL/GenBank/DDBJ databases">
        <authorList>
            <person name="Zaccaron A."/>
            <person name="Stergiopoulos I."/>
        </authorList>
    </citation>
    <scope>NUCLEOTIDE SEQUENCE</scope>
    <source>
        <strain evidence="3">Race5_Kim</strain>
    </source>
</reference>
<dbReference type="EMBL" id="CP090175">
    <property type="protein sequence ID" value="UJO24979.1"/>
    <property type="molecule type" value="Genomic_DNA"/>
</dbReference>
<name>A0A9Q8PM99_PASFU</name>
<feature type="region of interest" description="Disordered" evidence="1">
    <location>
        <begin position="251"/>
        <end position="278"/>
    </location>
</feature>
<keyword evidence="4" id="KW-1185">Reference proteome</keyword>
<proteinExistence type="predicted"/>
<dbReference type="OrthoDB" id="2432613at2759"/>
<reference evidence="3" key="2">
    <citation type="journal article" date="2022" name="Microb. Genom.">
        <title>A chromosome-scale genome assembly of the tomato pathogen Cladosporium fulvum reveals a compartmentalized genome architecture and the presence of a dispensable chromosome.</title>
        <authorList>
            <person name="Zaccaron A.Z."/>
            <person name="Chen L.H."/>
            <person name="Samaras A."/>
            <person name="Stergiopoulos I."/>
        </authorList>
    </citation>
    <scope>NUCLEOTIDE SEQUENCE</scope>
    <source>
        <strain evidence="3">Race5_Kim</strain>
    </source>
</reference>
<gene>
    <name evidence="3" type="ORF">CLAFUR5_14066</name>
</gene>
<dbReference type="GeneID" id="71993944"/>
<sequence>MKPPYRLASIAASAYAAVVFKKPEPGSTQPLLYNTDDPHPQVYTEWIDDGQEPAISELSSYEMNVVVGGNDASNSWYITPERALSGSFGRARWGSTSAPGPDHFIDTVAAEPAAAARIENGFYLMMKAPAREGGWHNGTITFYSGRFSIDGMNGPVNLTHATAAAEAGSSVPRTQSYLDPPLSESHSQSKEESPSAANVGVGVGAMLGVVVITMAIGLACFLRLRRRHGHASPEIAQDKAELPDVGRARLELDGSRCPDNNGAAQGSPQSGGHLAELPTNWTGWEAPALLEVEMSRPSKQQRSLTLG</sequence>
<dbReference type="KEGG" id="ffu:CLAFUR5_14066"/>
<evidence type="ECO:0000313" key="3">
    <source>
        <dbReference type="EMBL" id="UJO24979.1"/>
    </source>
</evidence>
<dbReference type="AlphaFoldDB" id="A0A9Q8PM99"/>
<organism evidence="3 4">
    <name type="scientific">Passalora fulva</name>
    <name type="common">Tomato leaf mold</name>
    <name type="synonym">Cladosporium fulvum</name>
    <dbReference type="NCBI Taxonomy" id="5499"/>
    <lineage>
        <taxon>Eukaryota</taxon>
        <taxon>Fungi</taxon>
        <taxon>Dikarya</taxon>
        <taxon>Ascomycota</taxon>
        <taxon>Pezizomycotina</taxon>
        <taxon>Dothideomycetes</taxon>
        <taxon>Dothideomycetidae</taxon>
        <taxon>Mycosphaerellales</taxon>
        <taxon>Mycosphaerellaceae</taxon>
        <taxon>Fulvia</taxon>
    </lineage>
</organism>
<evidence type="ECO:0000313" key="4">
    <source>
        <dbReference type="Proteomes" id="UP000756132"/>
    </source>
</evidence>
<keyword evidence="2" id="KW-1133">Transmembrane helix</keyword>
<protein>
    <submittedName>
        <fullName evidence="3">Uncharacterized protein</fullName>
    </submittedName>
</protein>
<feature type="transmembrane region" description="Helical" evidence="2">
    <location>
        <begin position="199"/>
        <end position="222"/>
    </location>
</feature>
<evidence type="ECO:0000256" key="2">
    <source>
        <dbReference type="SAM" id="Phobius"/>
    </source>
</evidence>
<keyword evidence="2" id="KW-0812">Transmembrane</keyword>
<feature type="region of interest" description="Disordered" evidence="1">
    <location>
        <begin position="165"/>
        <end position="196"/>
    </location>
</feature>
<evidence type="ECO:0000256" key="1">
    <source>
        <dbReference type="SAM" id="MobiDB-lite"/>
    </source>
</evidence>